<reference evidence="8" key="2">
    <citation type="submission" date="2025-08" db="UniProtKB">
        <authorList>
            <consortium name="Ensembl"/>
        </authorList>
    </citation>
    <scope>IDENTIFICATION</scope>
</reference>
<keyword evidence="9" id="KW-1185">Reference proteome</keyword>
<accession>A0A452EUK2</accession>
<dbReference type="GO" id="GO:0031175">
    <property type="term" value="P:neuron projection development"/>
    <property type="evidence" value="ECO:0007669"/>
    <property type="project" value="Ensembl"/>
</dbReference>
<dbReference type="InterPro" id="IPR046336">
    <property type="entry name" value="Lon_prtase_N_sf"/>
</dbReference>
<dbReference type="GeneTree" id="ENSGT00440000033329"/>
<evidence type="ECO:0000256" key="3">
    <source>
        <dbReference type="ARBA" id="ARBA00022833"/>
    </source>
</evidence>
<proteinExistence type="predicted"/>
<dbReference type="InterPro" id="IPR013083">
    <property type="entry name" value="Znf_RING/FYVE/PHD"/>
</dbReference>
<keyword evidence="2 4" id="KW-0863">Zinc-finger</keyword>
<dbReference type="Gene3D" id="1.25.40.10">
    <property type="entry name" value="Tetratricopeptide repeat domain"/>
    <property type="match status" value="1"/>
</dbReference>
<dbReference type="OMA" id="RVEGPEC"/>
<dbReference type="InterPro" id="IPR015947">
    <property type="entry name" value="PUA-like_sf"/>
</dbReference>
<organism evidence="8 9">
    <name type="scientific">Capra hircus</name>
    <name type="common">Goat</name>
    <dbReference type="NCBI Taxonomy" id="9925"/>
    <lineage>
        <taxon>Eukaryota</taxon>
        <taxon>Metazoa</taxon>
        <taxon>Chordata</taxon>
        <taxon>Craniata</taxon>
        <taxon>Vertebrata</taxon>
        <taxon>Euteleostomi</taxon>
        <taxon>Mammalia</taxon>
        <taxon>Eutheria</taxon>
        <taxon>Laurasiatheria</taxon>
        <taxon>Artiodactyla</taxon>
        <taxon>Ruminantia</taxon>
        <taxon>Pecora</taxon>
        <taxon>Bovidae</taxon>
        <taxon>Caprinae</taxon>
        <taxon>Capra</taxon>
    </lineage>
</organism>
<dbReference type="PROSITE" id="PS50089">
    <property type="entry name" value="ZF_RING_2"/>
    <property type="match status" value="1"/>
</dbReference>
<evidence type="ECO:0000256" key="1">
    <source>
        <dbReference type="ARBA" id="ARBA00022723"/>
    </source>
</evidence>
<dbReference type="PANTHER" id="PTHR23327">
    <property type="entry name" value="RING FINGER PROTEIN 127"/>
    <property type="match status" value="1"/>
</dbReference>
<dbReference type="AlphaFoldDB" id="A0A452EUK2"/>
<dbReference type="Gene3D" id="2.30.130.40">
    <property type="entry name" value="LON domain-like"/>
    <property type="match status" value="1"/>
</dbReference>
<dbReference type="PANTHER" id="PTHR23327:SF5">
    <property type="entry name" value="LON PEPTIDASE N-TERMINAL DOMAIN AND RING FINGER PROTEIN 2"/>
    <property type="match status" value="1"/>
</dbReference>
<evidence type="ECO:0000259" key="7">
    <source>
        <dbReference type="PROSITE" id="PS51787"/>
    </source>
</evidence>
<reference evidence="8" key="3">
    <citation type="submission" date="2025-09" db="UniProtKB">
        <authorList>
            <consortium name="Ensembl"/>
        </authorList>
    </citation>
    <scope>IDENTIFICATION</scope>
</reference>
<evidence type="ECO:0000256" key="5">
    <source>
        <dbReference type="SAM" id="MobiDB-lite"/>
    </source>
</evidence>
<keyword evidence="1" id="KW-0479">Metal-binding</keyword>
<dbReference type="Ensembl" id="ENSCHIT00000023489.1">
    <property type="protein sequence ID" value="ENSCHIP00000015686.1"/>
    <property type="gene ID" value="ENSCHIG00000016195.1"/>
</dbReference>
<dbReference type="InterPro" id="IPR003111">
    <property type="entry name" value="Lon_prtase_N"/>
</dbReference>
<feature type="region of interest" description="Disordered" evidence="5">
    <location>
        <begin position="1"/>
        <end position="24"/>
    </location>
</feature>
<dbReference type="Bgee" id="ENSCHIG00000016195">
    <property type="expression patterns" value="Expressed in cerebellum and 3 other cell types or tissues"/>
</dbReference>
<dbReference type="GO" id="GO:0061744">
    <property type="term" value="P:motor behavior"/>
    <property type="evidence" value="ECO:0007669"/>
    <property type="project" value="Ensembl"/>
</dbReference>
<name>A0A452EUK2_CAPHI</name>
<dbReference type="GO" id="GO:0061630">
    <property type="term" value="F:ubiquitin protein ligase activity"/>
    <property type="evidence" value="ECO:0007669"/>
    <property type="project" value="Ensembl"/>
</dbReference>
<feature type="domain" description="Lon N-terminal" evidence="7">
    <location>
        <begin position="450"/>
        <end position="654"/>
    </location>
</feature>
<dbReference type="SMART" id="SM00184">
    <property type="entry name" value="RING"/>
    <property type="match status" value="2"/>
</dbReference>
<gene>
    <name evidence="8" type="primary">LONRF2</name>
</gene>
<feature type="domain" description="RING-type" evidence="6">
    <location>
        <begin position="380"/>
        <end position="418"/>
    </location>
</feature>
<dbReference type="Gene3D" id="3.30.40.10">
    <property type="entry name" value="Zinc/RING finger domain, C3HC4 (zinc finger)"/>
    <property type="match status" value="1"/>
</dbReference>
<dbReference type="InterPro" id="IPR017907">
    <property type="entry name" value="Znf_RING_CS"/>
</dbReference>
<dbReference type="SUPFAM" id="SSF57850">
    <property type="entry name" value="RING/U-box"/>
    <property type="match status" value="1"/>
</dbReference>
<dbReference type="EMBL" id="LWLT01000009">
    <property type="status" value="NOT_ANNOTATED_CDS"/>
    <property type="molecule type" value="Genomic_DNA"/>
</dbReference>
<dbReference type="STRING" id="9925.ENSCHIP00000015686"/>
<dbReference type="GO" id="GO:0043524">
    <property type="term" value="P:negative regulation of neuron apoptotic process"/>
    <property type="evidence" value="ECO:0007669"/>
    <property type="project" value="Ensembl"/>
</dbReference>
<dbReference type="SMART" id="SM00464">
    <property type="entry name" value="LON"/>
    <property type="match status" value="1"/>
</dbReference>
<dbReference type="SUPFAM" id="SSF88697">
    <property type="entry name" value="PUA domain-like"/>
    <property type="match status" value="1"/>
</dbReference>
<dbReference type="Proteomes" id="UP000291000">
    <property type="component" value="Chromosome 11"/>
</dbReference>
<dbReference type="Pfam" id="PF02190">
    <property type="entry name" value="LON_substr_bdg"/>
    <property type="match status" value="1"/>
</dbReference>
<keyword evidence="3" id="KW-0862">Zinc</keyword>
<dbReference type="GO" id="GO:0043021">
    <property type="term" value="F:ribonucleoprotein complex binding"/>
    <property type="evidence" value="ECO:0007669"/>
    <property type="project" value="Ensembl"/>
</dbReference>
<evidence type="ECO:0000313" key="9">
    <source>
        <dbReference type="Proteomes" id="UP000291000"/>
    </source>
</evidence>
<reference evidence="8 9" key="1">
    <citation type="submission" date="2016-04" db="EMBL/GenBank/DDBJ databases">
        <title>Polished mammalian reference genomes with single-molecule sequencing and chromosome conformation capture applied to the Capra hircus genome.</title>
        <authorList>
            <person name="Bickhart D.M."/>
            <person name="Koren S."/>
            <person name="Rosen B."/>
            <person name="Hastie A."/>
            <person name="Liachko I."/>
            <person name="Sullivan S.T."/>
            <person name="Burton J."/>
            <person name="Sayre B.L."/>
            <person name="Huson H.J."/>
            <person name="Lee J."/>
            <person name="Lam E."/>
            <person name="Kelley C.M."/>
            <person name="Hutchison J.L."/>
            <person name="Zhou Y."/>
            <person name="Sun J."/>
            <person name="Crisa A."/>
            <person name="Schwartz J.C."/>
            <person name="Hammond J.A."/>
            <person name="Schroeder S.G."/>
            <person name="Liu G.E."/>
            <person name="Dunham M."/>
            <person name="Shendure J."/>
            <person name="Sonstegard T.S."/>
            <person name="Phillippy A.M."/>
            <person name="Van Tassell C.P."/>
            <person name="Smith T.P."/>
        </authorList>
    </citation>
    <scope>NUCLEOTIDE SEQUENCE [LARGE SCALE GENOMIC DNA]</scope>
</reference>
<feature type="compositionally biased region" description="Pro residues" evidence="5">
    <location>
        <begin position="1"/>
        <end position="10"/>
    </location>
</feature>
<dbReference type="PROSITE" id="PS00518">
    <property type="entry name" value="ZF_RING_1"/>
    <property type="match status" value="1"/>
</dbReference>
<dbReference type="GO" id="GO:0051402">
    <property type="term" value="P:neuron apoptotic process"/>
    <property type="evidence" value="ECO:0007669"/>
    <property type="project" value="Ensembl"/>
</dbReference>
<dbReference type="InterPro" id="IPR001841">
    <property type="entry name" value="Znf_RING"/>
</dbReference>
<dbReference type="GO" id="GO:0005737">
    <property type="term" value="C:cytoplasm"/>
    <property type="evidence" value="ECO:0007669"/>
    <property type="project" value="UniProtKB-ARBA"/>
</dbReference>
<evidence type="ECO:0000313" key="8">
    <source>
        <dbReference type="Ensembl" id="ENSCHIP00000015686.1"/>
    </source>
</evidence>
<dbReference type="GO" id="GO:0050905">
    <property type="term" value="P:neuromuscular process"/>
    <property type="evidence" value="ECO:0007669"/>
    <property type="project" value="Ensembl"/>
</dbReference>
<dbReference type="CDD" id="cd16514">
    <property type="entry name" value="RING-HC_LONFs_rpt2"/>
    <property type="match status" value="1"/>
</dbReference>
<dbReference type="InterPro" id="IPR011990">
    <property type="entry name" value="TPR-like_helical_dom_sf"/>
</dbReference>
<dbReference type="GO" id="GO:0008270">
    <property type="term" value="F:zinc ion binding"/>
    <property type="evidence" value="ECO:0007669"/>
    <property type="project" value="UniProtKB-KW"/>
</dbReference>
<dbReference type="PROSITE" id="PS51787">
    <property type="entry name" value="LON_N"/>
    <property type="match status" value="1"/>
</dbReference>
<dbReference type="GO" id="GO:0006515">
    <property type="term" value="P:protein quality control for misfolded or incompletely synthesized proteins"/>
    <property type="evidence" value="ECO:0007669"/>
    <property type="project" value="Ensembl"/>
</dbReference>
<dbReference type="GO" id="GO:0021522">
    <property type="term" value="P:spinal cord motor neuron differentiation"/>
    <property type="evidence" value="ECO:0007669"/>
    <property type="project" value="Ensembl"/>
</dbReference>
<dbReference type="Pfam" id="PF13923">
    <property type="entry name" value="zf-C3HC4_2"/>
    <property type="match status" value="1"/>
</dbReference>
<dbReference type="GO" id="GO:0051787">
    <property type="term" value="F:misfolded protein binding"/>
    <property type="evidence" value="ECO:0007669"/>
    <property type="project" value="Ensembl"/>
</dbReference>
<sequence>MSPEPVPPPCRGGDCGEPPGDEAFRAGEYDTAPELFRSTRPDRGLWLQVGDALARAGRLPECLGAFRGAARLGTQRLDELGELTASLRAPWARANCGKAPRDLLGCPRCRRLLHKPVTLPCGCTACGRSAEPGPGLLEKSFPGECWARRLAGQARNLQRQRQPEAALARCQQALDPAPGDNSLLLLRAELYLSMKNYEQALQDAGEVCQNEPLLSKGHHVKAQALSGLGRSKETWREFLCCLALHLECNSVKKAAQKVCSLLHELFFLRYDVFNIQDSFFVLYQNPSEKPDVFRNSSSSVLRFILGLHCEEDQEVLDGILPTEPSTGLKRQFPNDSEDARAVSAPGKIPRKEADSLPQTNVNCNTGESEELPIEVADFECALCMRLFFEPVTTPCGHMFCLKCLERCLDHVPHCPLCRSKYFSSRKFNKTTLAEELIFRYFSDRICDEEMTELSHLTRDVPIFVCTMAFPTVPCLLHIFEPRYRLMIRRCLETGPKRSGMCLSAEHAGISEYGCMLAVKDVRTFPDGGSIIDAVGISRFWVLSHRHRDAIEYSEDERVEGPECEELVMLRDSVYQQSVSWFASLQDPMKEQISSHCGSVPDREPEPQSNPGGPAWSWWMLAVLPLAQKAQLATLGVISLKEHLLAIRRILVIITRKRNSQQEHVNSRERSN</sequence>
<dbReference type="SUPFAM" id="SSF48452">
    <property type="entry name" value="TPR-like"/>
    <property type="match status" value="1"/>
</dbReference>
<evidence type="ECO:0000259" key="6">
    <source>
        <dbReference type="PROSITE" id="PS50089"/>
    </source>
</evidence>
<protein>
    <submittedName>
        <fullName evidence="8">LON peptidase N-terminal domain and ring finger 2</fullName>
    </submittedName>
</protein>
<evidence type="ECO:0000256" key="2">
    <source>
        <dbReference type="ARBA" id="ARBA00022771"/>
    </source>
</evidence>
<evidence type="ECO:0000256" key="4">
    <source>
        <dbReference type="PROSITE-ProRule" id="PRU00175"/>
    </source>
</evidence>